<sequence length="402" mass="45785">MFGIEIYIILRVFEFFFDIWLAVVLICRFIFAPIVILLYIINKCRATRKRVDNVEEFLHKQQSWMPKRFSYSELMAVTNNFRDKLGQGGFGSVYEGQLHTGSLIAVKLLENSKFNGEEFINEVSTIGRIHHVNVVKLVGFCSEGSNRALVYEFMPNGSLDRYIFSKESKRQSFSWEKLHEIALGTAHGIEYLHGGCDVCILHFDIKPHNILLDNHFVPKVADFGLAKFYPKENDFVSVSTIRGTIGYIAPELISRNFGAVSCKSDVYSFGMLLLEMVGGRRNSVMKATHSSRAYFPSWVYDRIIEGEDLELPNVSETEDVIAKKLCIIGLWCIQVRPADRPSMIKVMEMLEGSIDDLQMPPKPFFSSSQHNSIREIQSDHSSTELLESDSIVEENSCNDTDV</sequence>
<accession>A0ACC1BCJ5</accession>
<organism evidence="1 2">
    <name type="scientific">Pistacia atlantica</name>
    <dbReference type="NCBI Taxonomy" id="434234"/>
    <lineage>
        <taxon>Eukaryota</taxon>
        <taxon>Viridiplantae</taxon>
        <taxon>Streptophyta</taxon>
        <taxon>Embryophyta</taxon>
        <taxon>Tracheophyta</taxon>
        <taxon>Spermatophyta</taxon>
        <taxon>Magnoliopsida</taxon>
        <taxon>eudicotyledons</taxon>
        <taxon>Gunneridae</taxon>
        <taxon>Pentapetalae</taxon>
        <taxon>rosids</taxon>
        <taxon>malvids</taxon>
        <taxon>Sapindales</taxon>
        <taxon>Anacardiaceae</taxon>
        <taxon>Pistacia</taxon>
    </lineage>
</organism>
<proteinExistence type="predicted"/>
<gene>
    <name evidence="1" type="ORF">Patl1_27568</name>
</gene>
<keyword evidence="2" id="KW-1185">Reference proteome</keyword>
<dbReference type="EMBL" id="CM047901">
    <property type="protein sequence ID" value="KAJ0096577.1"/>
    <property type="molecule type" value="Genomic_DNA"/>
</dbReference>
<protein>
    <submittedName>
        <fullName evidence="1">Uncharacterized protein</fullName>
    </submittedName>
</protein>
<dbReference type="Proteomes" id="UP001164250">
    <property type="component" value="Chromosome 5"/>
</dbReference>
<evidence type="ECO:0000313" key="1">
    <source>
        <dbReference type="EMBL" id="KAJ0096577.1"/>
    </source>
</evidence>
<name>A0ACC1BCJ5_9ROSI</name>
<comment type="caution">
    <text evidence="1">The sequence shown here is derived from an EMBL/GenBank/DDBJ whole genome shotgun (WGS) entry which is preliminary data.</text>
</comment>
<evidence type="ECO:0000313" key="2">
    <source>
        <dbReference type="Proteomes" id="UP001164250"/>
    </source>
</evidence>
<reference evidence="2" key="1">
    <citation type="journal article" date="2023" name="G3 (Bethesda)">
        <title>Genome assembly and association tests identify interacting loci associated with vigor, precocity, and sex in interspecific pistachio rootstocks.</title>
        <authorList>
            <person name="Palmer W."/>
            <person name="Jacygrad E."/>
            <person name="Sagayaradj S."/>
            <person name="Cavanaugh K."/>
            <person name="Han R."/>
            <person name="Bertier L."/>
            <person name="Beede B."/>
            <person name="Kafkas S."/>
            <person name="Golino D."/>
            <person name="Preece J."/>
            <person name="Michelmore R."/>
        </authorList>
    </citation>
    <scope>NUCLEOTIDE SEQUENCE [LARGE SCALE GENOMIC DNA]</scope>
</reference>